<feature type="transmembrane region" description="Helical" evidence="1">
    <location>
        <begin position="7"/>
        <end position="34"/>
    </location>
</feature>
<feature type="transmembrane region" description="Helical" evidence="1">
    <location>
        <begin position="69"/>
        <end position="89"/>
    </location>
</feature>
<dbReference type="EMBL" id="CAJQUM010000001">
    <property type="protein sequence ID" value="CAG4884027.1"/>
    <property type="molecule type" value="Genomic_DNA"/>
</dbReference>
<protein>
    <submittedName>
        <fullName evidence="2">Uncharacterized protein</fullName>
    </submittedName>
</protein>
<feature type="transmembrane region" description="Helical" evidence="1">
    <location>
        <begin position="244"/>
        <end position="262"/>
    </location>
</feature>
<organism evidence="2 3">
    <name type="scientific">Georgfuchsia toluolica</name>
    <dbReference type="NCBI Taxonomy" id="424218"/>
    <lineage>
        <taxon>Bacteria</taxon>
        <taxon>Pseudomonadati</taxon>
        <taxon>Pseudomonadota</taxon>
        <taxon>Betaproteobacteria</taxon>
        <taxon>Nitrosomonadales</taxon>
        <taxon>Sterolibacteriaceae</taxon>
        <taxon>Georgfuchsia</taxon>
    </lineage>
</organism>
<feature type="transmembrane region" description="Helical" evidence="1">
    <location>
        <begin position="323"/>
        <end position="346"/>
    </location>
</feature>
<keyword evidence="1" id="KW-1133">Transmembrane helix</keyword>
<evidence type="ECO:0000256" key="1">
    <source>
        <dbReference type="SAM" id="Phobius"/>
    </source>
</evidence>
<comment type="caution">
    <text evidence="2">The sequence shown here is derived from an EMBL/GenBank/DDBJ whole genome shotgun (WGS) entry which is preliminary data.</text>
</comment>
<dbReference type="AlphaFoldDB" id="A0A916J4Y3"/>
<sequence>MLVAMTVLAALAGTASGPLIWWAGIAAWLAGLLLWPQLAASQQRQALFISGIGILAYGLSLARGGHPDWLLLLSQNTALLGMLAAVSFLQMLSTSEGEDDTLPRGQSALWRTALGAHLLGAVINLSAVFIIAERIGPNGKPLPQQALILERAFLAAALWSPFFAATATALTYAPGANPLGLAAKGAALASVLICIAVLDIKKSMGNNGADFVGYPMHLDALRTPAMLAILVALGHWLFPHWSALSVISLASLGYVTVISVVGHGPQVAWQSIYQHAQQRLPRMSGELVLFLSAGVFASGLRSLMETGAVWLPFSEFGAIEAAIVLLVMILLSVIGIHTVITIAMAAAWLAPLHPAPDLLALVFVQAWAIGLTVGPMSGINLAIQGRYGIPATILARGNIGYCFKAYVIAVLWLVAVDKIVR</sequence>
<name>A0A916J4Y3_9PROT</name>
<dbReference type="Proteomes" id="UP000742786">
    <property type="component" value="Unassembled WGS sequence"/>
</dbReference>
<accession>A0A916J4Y3</accession>
<keyword evidence="3" id="KW-1185">Reference proteome</keyword>
<evidence type="ECO:0000313" key="3">
    <source>
        <dbReference type="Proteomes" id="UP000742786"/>
    </source>
</evidence>
<keyword evidence="1" id="KW-0812">Transmembrane</keyword>
<gene>
    <name evidence="2" type="ORF">GTOL_11910</name>
</gene>
<feature type="transmembrane region" description="Helical" evidence="1">
    <location>
        <begin position="179"/>
        <end position="200"/>
    </location>
</feature>
<reference evidence="2" key="1">
    <citation type="submission" date="2021-04" db="EMBL/GenBank/DDBJ databases">
        <authorList>
            <person name="Hornung B."/>
        </authorList>
    </citation>
    <scope>NUCLEOTIDE SEQUENCE</scope>
    <source>
        <strain evidence="2">G5G6</strain>
    </source>
</reference>
<feature type="transmembrane region" description="Helical" evidence="1">
    <location>
        <begin position="109"/>
        <end position="132"/>
    </location>
</feature>
<dbReference type="RefSeq" id="WP_220635915.1">
    <property type="nucleotide sequence ID" value="NZ_CAJQUM010000001.1"/>
</dbReference>
<keyword evidence="1" id="KW-0472">Membrane</keyword>
<feature type="transmembrane region" description="Helical" evidence="1">
    <location>
        <begin position="152"/>
        <end position="173"/>
    </location>
</feature>
<proteinExistence type="predicted"/>
<feature type="transmembrane region" description="Helical" evidence="1">
    <location>
        <begin position="358"/>
        <end position="383"/>
    </location>
</feature>
<evidence type="ECO:0000313" key="2">
    <source>
        <dbReference type="EMBL" id="CAG4884027.1"/>
    </source>
</evidence>
<feature type="transmembrane region" description="Helical" evidence="1">
    <location>
        <begin position="403"/>
        <end position="420"/>
    </location>
</feature>
<feature type="transmembrane region" description="Helical" evidence="1">
    <location>
        <begin position="220"/>
        <end position="238"/>
    </location>
</feature>
<feature type="transmembrane region" description="Helical" evidence="1">
    <location>
        <begin position="46"/>
        <end position="62"/>
    </location>
</feature>